<dbReference type="PANTHER" id="PTHR38031:SF1">
    <property type="entry name" value="SULFUR CARRIER PROTEIN CYSO"/>
    <property type="match status" value="1"/>
</dbReference>
<dbReference type="AlphaFoldDB" id="A0A511RGS9"/>
<dbReference type="InterPro" id="IPR052045">
    <property type="entry name" value="Sulfur_Carrier/Prot_Modifier"/>
</dbReference>
<dbReference type="InterPro" id="IPR016155">
    <property type="entry name" value="Mopterin_synth/thiamin_S_b"/>
</dbReference>
<sequence>MRVNLYATFRDVAGVKHLELDGATVGEVLERLLAQHPEMQGELFDAPGVLSERVSVFVNGRDVRYLQGLATPVGPEDVLDLFPPVAGGALGFAGPDRDGVWRAELGGLSPWLLATYLRRWGAVEERGRWRCDGAWVRFRSLPPRVVGGLCTGRLEVEVGGAEARRWAERISASAMRGGG</sequence>
<dbReference type="PANTHER" id="PTHR38031">
    <property type="entry name" value="SULFUR CARRIER PROTEIN SLR0821-RELATED"/>
    <property type="match status" value="1"/>
</dbReference>
<dbReference type="InterPro" id="IPR010038">
    <property type="entry name" value="MoaD_arc-typ"/>
</dbReference>
<dbReference type="Proteomes" id="UP000321827">
    <property type="component" value="Unassembled WGS sequence"/>
</dbReference>
<accession>A0A511RGS9</accession>
<dbReference type="CDD" id="cd17505">
    <property type="entry name" value="Ubl_SAMP1_like"/>
    <property type="match status" value="1"/>
</dbReference>
<dbReference type="Pfam" id="PF02597">
    <property type="entry name" value="ThiS"/>
    <property type="match status" value="1"/>
</dbReference>
<dbReference type="Gene3D" id="3.10.20.30">
    <property type="match status" value="1"/>
</dbReference>
<gene>
    <name evidence="1" type="ORF">ODE01S_02730</name>
</gene>
<dbReference type="EMBL" id="BJXN01000002">
    <property type="protein sequence ID" value="GEM88839.1"/>
    <property type="molecule type" value="Genomic_DNA"/>
</dbReference>
<dbReference type="RefSeq" id="WP_147145060.1">
    <property type="nucleotide sequence ID" value="NZ_BJXN01000002.1"/>
</dbReference>
<name>A0A511RGS9_9DEIN</name>
<evidence type="ECO:0000313" key="2">
    <source>
        <dbReference type="Proteomes" id="UP000321827"/>
    </source>
</evidence>
<evidence type="ECO:0000313" key="1">
    <source>
        <dbReference type="EMBL" id="GEM88839.1"/>
    </source>
</evidence>
<dbReference type="OrthoDB" id="2112016at2"/>
<dbReference type="SUPFAM" id="SSF103239">
    <property type="entry name" value="MoaD-related protein, C-terminal domain"/>
    <property type="match status" value="1"/>
</dbReference>
<dbReference type="InterPro" id="IPR036473">
    <property type="entry name" value="Mopterin_CF_MoaD-rel_C_sf"/>
</dbReference>
<protein>
    <submittedName>
        <fullName evidence="1">Molybdopterin converting factor</fullName>
    </submittedName>
</protein>
<organism evidence="1 2">
    <name type="scientific">Oceanithermus desulfurans NBRC 100063</name>
    <dbReference type="NCBI Taxonomy" id="1227550"/>
    <lineage>
        <taxon>Bacteria</taxon>
        <taxon>Thermotogati</taxon>
        <taxon>Deinococcota</taxon>
        <taxon>Deinococci</taxon>
        <taxon>Thermales</taxon>
        <taxon>Thermaceae</taxon>
        <taxon>Oceanithermus</taxon>
    </lineage>
</organism>
<proteinExistence type="predicted"/>
<dbReference type="InterPro" id="IPR003749">
    <property type="entry name" value="ThiS/MoaD-like"/>
</dbReference>
<dbReference type="InterPro" id="IPR054834">
    <property type="entry name" value="SAMP1_3"/>
</dbReference>
<dbReference type="NCBIfam" id="NF041918">
    <property type="entry name" value="SAMP1"/>
    <property type="match status" value="1"/>
</dbReference>
<dbReference type="Gene3D" id="3.30.1370.80">
    <property type="entry name" value="Molybdopterin cofactor biosynthesis MoaD-related, C-terminal domain"/>
    <property type="match status" value="1"/>
</dbReference>
<reference evidence="1 2" key="1">
    <citation type="submission" date="2019-07" db="EMBL/GenBank/DDBJ databases">
        <title>Whole genome shotgun sequence of Oceanithermus desulfurans NBRC 100063.</title>
        <authorList>
            <person name="Hosoyama A."/>
            <person name="Uohara A."/>
            <person name="Ohji S."/>
            <person name="Ichikawa N."/>
        </authorList>
    </citation>
    <scope>NUCLEOTIDE SEQUENCE [LARGE SCALE GENOMIC DNA]</scope>
    <source>
        <strain evidence="1 2">NBRC 100063</strain>
    </source>
</reference>
<dbReference type="InterPro" id="IPR012675">
    <property type="entry name" value="Beta-grasp_dom_sf"/>
</dbReference>
<dbReference type="NCBIfam" id="TIGR01687">
    <property type="entry name" value="moaD_arch"/>
    <property type="match status" value="1"/>
</dbReference>
<dbReference type="SUPFAM" id="SSF54285">
    <property type="entry name" value="MoaD/ThiS"/>
    <property type="match status" value="1"/>
</dbReference>
<comment type="caution">
    <text evidence="1">The sequence shown here is derived from an EMBL/GenBank/DDBJ whole genome shotgun (WGS) entry which is preliminary data.</text>
</comment>